<dbReference type="AlphaFoldDB" id="A0A812PAA4"/>
<accession>A0A812PAA4</accession>
<dbReference type="OrthoDB" id="452221at2759"/>
<comment type="caution">
    <text evidence="1">The sequence shown here is derived from an EMBL/GenBank/DDBJ whole genome shotgun (WGS) entry which is preliminary data.</text>
</comment>
<evidence type="ECO:0000313" key="1">
    <source>
        <dbReference type="EMBL" id="CAE7327324.1"/>
    </source>
</evidence>
<dbReference type="Proteomes" id="UP000604046">
    <property type="component" value="Unassembled WGS sequence"/>
</dbReference>
<proteinExistence type="predicted"/>
<name>A0A812PAA4_9DINO</name>
<gene>
    <name evidence="1" type="ORF">SNAT2548_LOCUS17135</name>
</gene>
<dbReference type="EMBL" id="CAJNDS010002102">
    <property type="protein sequence ID" value="CAE7327324.1"/>
    <property type="molecule type" value="Genomic_DNA"/>
</dbReference>
<reference evidence="1" key="1">
    <citation type="submission" date="2021-02" db="EMBL/GenBank/DDBJ databases">
        <authorList>
            <person name="Dougan E. K."/>
            <person name="Rhodes N."/>
            <person name="Thang M."/>
            <person name="Chan C."/>
        </authorList>
    </citation>
    <scope>NUCLEOTIDE SEQUENCE</scope>
</reference>
<keyword evidence="2" id="KW-1185">Reference proteome</keyword>
<evidence type="ECO:0008006" key="3">
    <source>
        <dbReference type="Google" id="ProtNLM"/>
    </source>
</evidence>
<protein>
    <recommendedName>
        <fullName evidence="3">ISXO2-like transposase domain-containing protein</fullName>
    </recommendedName>
</protein>
<sequence>MGKQLPKKKPCSIFPSAKKGKTRLLLKKNFTKKPVGANAKTKLWQKTPYVQNGIVLRMDRMRWKRNLKDFLNKDENHMVKILTEDGLLPDWSKMKCPFCNTSAVSPLQKRDNLPPRYRCRSRHCHKFILPHYLHPVFTSRNGSEGHSLSVQGSALLMRLAGVPLSSIHILLDMNHKALERMEKNLAFVRKAYVEHCQKSMSFGTGKGKKWTEVEADEAVFDKFLLPAEDAEVQKKPMRWEQWLGMVARGKPSSLVLIRLPSTATCKRAPGPGAVKKESWLKIANTWLKNRNIILHTDSARSYKAKIAGVLQDSVVHQKKRVWKGGKYVWKPPTFVRLVKHKLPDGRKITLKAGTQVVDRAWRYIKDRIKQNQHVKSNSTLIQAKVRSAQYEYWHRGKDAWMSTGELFTWYMNTIAAKL</sequence>
<evidence type="ECO:0000313" key="2">
    <source>
        <dbReference type="Proteomes" id="UP000604046"/>
    </source>
</evidence>
<organism evidence="1 2">
    <name type="scientific">Symbiodinium natans</name>
    <dbReference type="NCBI Taxonomy" id="878477"/>
    <lineage>
        <taxon>Eukaryota</taxon>
        <taxon>Sar</taxon>
        <taxon>Alveolata</taxon>
        <taxon>Dinophyceae</taxon>
        <taxon>Suessiales</taxon>
        <taxon>Symbiodiniaceae</taxon>
        <taxon>Symbiodinium</taxon>
    </lineage>
</organism>